<organism evidence="2">
    <name type="scientific">mine drainage metagenome</name>
    <dbReference type="NCBI Taxonomy" id="410659"/>
    <lineage>
        <taxon>unclassified sequences</taxon>
        <taxon>metagenomes</taxon>
        <taxon>ecological metagenomes</taxon>
    </lineage>
</organism>
<gene>
    <name evidence="2" type="ORF">GALL_03310</name>
</gene>
<keyword evidence="1" id="KW-0472">Membrane</keyword>
<keyword evidence="1" id="KW-1133">Transmembrane helix</keyword>
<feature type="transmembrane region" description="Helical" evidence="1">
    <location>
        <begin position="6"/>
        <end position="26"/>
    </location>
</feature>
<accession>A0A1J5TER7</accession>
<keyword evidence="1" id="KW-0812">Transmembrane</keyword>
<dbReference type="AlphaFoldDB" id="A0A1J5TER7"/>
<name>A0A1J5TER7_9ZZZZ</name>
<evidence type="ECO:0000256" key="1">
    <source>
        <dbReference type="SAM" id="Phobius"/>
    </source>
</evidence>
<reference evidence="2" key="1">
    <citation type="submission" date="2016-10" db="EMBL/GenBank/DDBJ databases">
        <title>Sequence of Gallionella enrichment culture.</title>
        <authorList>
            <person name="Poehlein A."/>
            <person name="Muehling M."/>
            <person name="Daniel R."/>
        </authorList>
    </citation>
    <scope>NUCLEOTIDE SEQUENCE</scope>
</reference>
<proteinExistence type="predicted"/>
<protein>
    <submittedName>
        <fullName evidence="2">Uncharacterized protein</fullName>
    </submittedName>
</protein>
<evidence type="ECO:0000313" key="2">
    <source>
        <dbReference type="EMBL" id="OIR19450.1"/>
    </source>
</evidence>
<dbReference type="EMBL" id="MLJW01000001">
    <property type="protein sequence ID" value="OIR19450.1"/>
    <property type="molecule type" value="Genomic_DNA"/>
</dbReference>
<comment type="caution">
    <text evidence="2">The sequence shown here is derived from an EMBL/GenBank/DDBJ whole genome shotgun (WGS) entry which is preliminary data.</text>
</comment>
<feature type="transmembrane region" description="Helical" evidence="1">
    <location>
        <begin position="47"/>
        <end position="73"/>
    </location>
</feature>
<sequence>MSTELYIAVMAGMVLAFFLMVSEIVFMRKRVVNIRARLAHFYRSGRWFRFSFGIVAICAFFLVQPVIVGYLVVMALDQVDPHFSISVMRQMRHAFMAVTG</sequence>